<dbReference type="GO" id="GO:0009617">
    <property type="term" value="P:response to bacterium"/>
    <property type="evidence" value="ECO:0007669"/>
    <property type="project" value="InterPro"/>
</dbReference>
<name>A0AAP0AVU3_9ASPA</name>
<dbReference type="InterPro" id="IPR045064">
    <property type="entry name" value="Reticulon-like"/>
</dbReference>
<comment type="subcellular location">
    <subcellularLocation>
        <location evidence="1 6">Endoplasmic reticulum membrane</location>
        <topology evidence="1 6">Multi-pass membrane protein</topology>
    </subcellularLocation>
</comment>
<organism evidence="8 9">
    <name type="scientific">Platanthera zijinensis</name>
    <dbReference type="NCBI Taxonomy" id="2320716"/>
    <lineage>
        <taxon>Eukaryota</taxon>
        <taxon>Viridiplantae</taxon>
        <taxon>Streptophyta</taxon>
        <taxon>Embryophyta</taxon>
        <taxon>Tracheophyta</taxon>
        <taxon>Spermatophyta</taxon>
        <taxon>Magnoliopsida</taxon>
        <taxon>Liliopsida</taxon>
        <taxon>Asparagales</taxon>
        <taxon>Orchidaceae</taxon>
        <taxon>Orchidoideae</taxon>
        <taxon>Orchideae</taxon>
        <taxon>Orchidinae</taxon>
        <taxon>Platanthera</taxon>
    </lineage>
</organism>
<evidence type="ECO:0000313" key="8">
    <source>
        <dbReference type="EMBL" id="KAK8916730.1"/>
    </source>
</evidence>
<evidence type="ECO:0000256" key="2">
    <source>
        <dbReference type="ARBA" id="ARBA00022692"/>
    </source>
</evidence>
<dbReference type="AlphaFoldDB" id="A0AAP0AVU3"/>
<comment type="caution">
    <text evidence="6">Lacks conserved residue(s) required for the propagation of feature annotation.</text>
</comment>
<sequence length="222" mass="24427">MAASVSDDLDRSPYIAVSSPSSSLGRSRLSVHGALGGGAVADALLWRNPTTTASMAVAATVFWILFEIVGYGLLSLTANSLLLLVTILFFWAKSASLLNRPLPPLPKLEVTEENVGRVSDEVRVWINYALSVARDIAIGRDRKVFLKVILVLWVVSYIGGLFSFLTFIYIGVVLSFTIPALYEKFQVVVDEKLCLAHRLLQKQFNIVLSRTLGQSNLEKKLQ</sequence>
<evidence type="ECO:0000256" key="5">
    <source>
        <dbReference type="ARBA" id="ARBA00023136"/>
    </source>
</evidence>
<dbReference type="GO" id="GO:0005789">
    <property type="term" value="C:endoplasmic reticulum membrane"/>
    <property type="evidence" value="ECO:0007669"/>
    <property type="project" value="UniProtKB-SubCell"/>
</dbReference>
<dbReference type="PANTHER" id="PTHR10994">
    <property type="entry name" value="RETICULON"/>
    <property type="match status" value="1"/>
</dbReference>
<dbReference type="EMBL" id="JBBWWQ010000020">
    <property type="protein sequence ID" value="KAK8916730.1"/>
    <property type="molecule type" value="Genomic_DNA"/>
</dbReference>
<dbReference type="Pfam" id="PF02453">
    <property type="entry name" value="Reticulon"/>
    <property type="match status" value="1"/>
</dbReference>
<evidence type="ECO:0000313" key="9">
    <source>
        <dbReference type="Proteomes" id="UP001418222"/>
    </source>
</evidence>
<comment type="caution">
    <text evidence="8">The sequence shown here is derived from an EMBL/GenBank/DDBJ whole genome shotgun (WGS) entry which is preliminary data.</text>
</comment>
<dbReference type="Proteomes" id="UP001418222">
    <property type="component" value="Unassembled WGS sequence"/>
</dbReference>
<evidence type="ECO:0000259" key="7">
    <source>
        <dbReference type="PROSITE" id="PS50845"/>
    </source>
</evidence>
<keyword evidence="3 6" id="KW-0256">Endoplasmic reticulum</keyword>
<protein>
    <recommendedName>
        <fullName evidence="6">Reticulon-like protein</fullName>
    </recommendedName>
</protein>
<keyword evidence="9" id="KW-1185">Reference proteome</keyword>
<accession>A0AAP0AVU3</accession>
<reference evidence="8 9" key="1">
    <citation type="journal article" date="2022" name="Nat. Plants">
        <title>Genomes of leafy and leafless Platanthera orchids illuminate the evolution of mycoheterotrophy.</title>
        <authorList>
            <person name="Li M.H."/>
            <person name="Liu K.W."/>
            <person name="Li Z."/>
            <person name="Lu H.C."/>
            <person name="Ye Q.L."/>
            <person name="Zhang D."/>
            <person name="Wang J.Y."/>
            <person name="Li Y.F."/>
            <person name="Zhong Z.M."/>
            <person name="Liu X."/>
            <person name="Yu X."/>
            <person name="Liu D.K."/>
            <person name="Tu X.D."/>
            <person name="Liu B."/>
            <person name="Hao Y."/>
            <person name="Liao X.Y."/>
            <person name="Jiang Y.T."/>
            <person name="Sun W.H."/>
            <person name="Chen J."/>
            <person name="Chen Y.Q."/>
            <person name="Ai Y."/>
            <person name="Zhai J.W."/>
            <person name="Wu S.S."/>
            <person name="Zhou Z."/>
            <person name="Hsiao Y.Y."/>
            <person name="Wu W.L."/>
            <person name="Chen Y.Y."/>
            <person name="Lin Y.F."/>
            <person name="Hsu J.L."/>
            <person name="Li C.Y."/>
            <person name="Wang Z.W."/>
            <person name="Zhao X."/>
            <person name="Zhong W.Y."/>
            <person name="Ma X.K."/>
            <person name="Ma L."/>
            <person name="Huang J."/>
            <person name="Chen G.Z."/>
            <person name="Huang M.Z."/>
            <person name="Huang L."/>
            <person name="Peng D.H."/>
            <person name="Luo Y.B."/>
            <person name="Zou S.Q."/>
            <person name="Chen S.P."/>
            <person name="Lan S."/>
            <person name="Tsai W.C."/>
            <person name="Van de Peer Y."/>
            <person name="Liu Z.J."/>
        </authorList>
    </citation>
    <scope>NUCLEOTIDE SEQUENCE [LARGE SCALE GENOMIC DNA]</scope>
    <source>
        <strain evidence="8">Lor287</strain>
    </source>
</reference>
<keyword evidence="4 6" id="KW-1133">Transmembrane helix</keyword>
<keyword evidence="2 6" id="KW-0812">Transmembrane</keyword>
<keyword evidence="5 6" id="KW-0472">Membrane</keyword>
<dbReference type="PANTHER" id="PTHR10994:SF154">
    <property type="entry name" value="RETICULON-LIKE PROTEIN B11"/>
    <property type="match status" value="1"/>
</dbReference>
<evidence type="ECO:0000256" key="3">
    <source>
        <dbReference type="ARBA" id="ARBA00022824"/>
    </source>
</evidence>
<evidence type="ECO:0000256" key="4">
    <source>
        <dbReference type="ARBA" id="ARBA00022989"/>
    </source>
</evidence>
<evidence type="ECO:0000256" key="1">
    <source>
        <dbReference type="ARBA" id="ARBA00004477"/>
    </source>
</evidence>
<dbReference type="InterPro" id="IPR003388">
    <property type="entry name" value="Reticulon"/>
</dbReference>
<dbReference type="PROSITE" id="PS50845">
    <property type="entry name" value="RETICULON"/>
    <property type="match status" value="1"/>
</dbReference>
<feature type="transmembrane region" description="Helical" evidence="6">
    <location>
        <begin position="144"/>
        <end position="172"/>
    </location>
</feature>
<evidence type="ECO:0000256" key="6">
    <source>
        <dbReference type="RuleBase" id="RU363132"/>
    </source>
</evidence>
<gene>
    <name evidence="8" type="primary">RTNLB11</name>
    <name evidence="8" type="ORF">KSP39_PZI022252</name>
</gene>
<feature type="domain" description="Reticulon" evidence="7">
    <location>
        <begin position="40"/>
        <end position="222"/>
    </location>
</feature>
<proteinExistence type="predicted"/>